<reference evidence="1 2" key="1">
    <citation type="submission" date="2024-04" db="EMBL/GenBank/DDBJ databases">
        <title>Screening of coral probiotics and analysis of their probiotic properties.</title>
        <authorList>
            <person name="Wang S."/>
        </authorList>
    </citation>
    <scope>NUCLEOTIDE SEQUENCE [LARGE SCALE GENOMIC DNA]</scope>
    <source>
        <strain evidence="1 2">GXU-Z9</strain>
    </source>
</reference>
<accession>A0ABZ2ZMT0</accession>
<keyword evidence="2" id="KW-1185">Reference proteome</keyword>
<name>A0ABZ2ZMT0_9BACI</name>
<dbReference type="EMBL" id="CP151651">
    <property type="protein sequence ID" value="WZP09070.1"/>
    <property type="molecule type" value="Genomic_DNA"/>
</dbReference>
<organism evidence="1 2">
    <name type="scientific">Cytobacillus pseudoceanisediminis</name>
    <dbReference type="NCBI Taxonomy" id="3051614"/>
    <lineage>
        <taxon>Bacteria</taxon>
        <taxon>Bacillati</taxon>
        <taxon>Bacillota</taxon>
        <taxon>Bacilli</taxon>
        <taxon>Bacillales</taxon>
        <taxon>Bacillaceae</taxon>
        <taxon>Cytobacillus</taxon>
    </lineage>
</organism>
<evidence type="ECO:0000313" key="2">
    <source>
        <dbReference type="Proteomes" id="UP001472074"/>
    </source>
</evidence>
<proteinExistence type="predicted"/>
<evidence type="ECO:0000313" key="1">
    <source>
        <dbReference type="EMBL" id="WZP09070.1"/>
    </source>
</evidence>
<dbReference type="RefSeq" id="WP_342026033.1">
    <property type="nucleotide sequence ID" value="NZ_CP151651.1"/>
</dbReference>
<protein>
    <submittedName>
        <fullName evidence="1">Uncharacterized protein</fullName>
    </submittedName>
</protein>
<dbReference type="Proteomes" id="UP001472074">
    <property type="component" value="Chromosome"/>
</dbReference>
<sequence>MKYPDYFGLIGKLNKEEINFEQYLKGRGLKKANKLTALDELIPLINGKPNVINLFLSKTSIGVRCLVMKTIFGLSDRQILENVSIGSRSVIGDFIKENLEIVELNNYPAAKSLRNFSSELIRELSIILDLPNRYLADPYAELKLLNTFEEYERANIKTSLLKTVINESIMELNDKSLKIEQDDKVKYFRKIYGIKLENSFIKNVNAAYFYTRIDVRKNFFTVEVYLENDQVIKMDTIIKIKKLLKGLDVSGKIYFRDAFLRVNKKLIIMIWIEEEFPKPHYLNELLLLENQLF</sequence>
<gene>
    <name evidence="1" type="ORF">AADC60_08080</name>
</gene>